<dbReference type="InterPro" id="IPR005046">
    <property type="entry name" value="DUF285"/>
</dbReference>
<accession>A0A6C0E4K4</accession>
<dbReference type="InterPro" id="IPR028992">
    <property type="entry name" value="Hedgehog/Intein_dom"/>
</dbReference>
<dbReference type="InterPro" id="IPR036844">
    <property type="entry name" value="Hint_dom_sf"/>
</dbReference>
<proteinExistence type="predicted"/>
<name>A0A6C0E4K4_9ZZZZ</name>
<dbReference type="AlphaFoldDB" id="A0A6C0E4K4"/>
<dbReference type="EMBL" id="MN739731">
    <property type="protein sequence ID" value="QHT23383.1"/>
    <property type="molecule type" value="Genomic_DNA"/>
</dbReference>
<dbReference type="SUPFAM" id="SSF141571">
    <property type="entry name" value="Pentapeptide repeat-like"/>
    <property type="match status" value="1"/>
</dbReference>
<sequence>MSLSLTLTYDLSNVGINYNLRLPISQDVGATIQVNWGDGTPLDGSFTHTYSNNPAGQYTIQISKISGAITRLDQTLATTNSNKLLISCGSFGEIGLTNLTNAFNGCTRLTSVPTSLPSTSAVTNMSSMFQNASVFNQNIGSWNTSAVTNMSSMFNSASVFNQNIGSWDTSRVTDMSSMFFDARTFNQNIGSWNTSKVTNMSGMFGNSIVFNNGGVSLDTSGNSWNTSLVTNMNGMFRNAFVFNQNIGSWNTSRVTDMRNMFAFAYVFNNGGVSLDTSGNSWNTSQVTQMNGMFFGARTFNQNIGSWNTSKVTEMDSMFFGASVFNQNIVSWNTSQVKKMNGMFSGASVFNQNIGSWDTSGVTLMNTMFQGASAFNQNIGSWNTSKVTNMSSMFYGAVVFNQNIGSWDTSGVTLMNTMFQGASAFNQNIGSWNTSKVTNMSSMFYGAVVFNNGGVSLDTSGNSWNTSLVTNMTSMFQGASAFNQNIGSWNTSKVTNMSNMFYDATAFNQNIGSWNTSKVTNMSNMFYGAVVFNNGGVSLDTSGNSWNTSLVTNMTSMFQGASAFNQNIGSWNTSRVTQMNSMFYNATNFNNSGLQNDITHPMNWTVTQFASVPLLFSVDSNLTYNPGNSPFSGNGNAPSTRYSIQIIYNETIQFNGYMVVNATNFISNMYSLNNPTTNVVVYDYESGADYIFQNMLFTFGGTNISSATMPSLSSQLNATEYQLFKNNISNSNVLTYKTSNGWNNPIIENIAILIEPASEPPCFKENSKILTIHGYVPIQNLRKGDLIKTLKHDHVPVDMIGTSEFINPICEERIKDKLYVCSQTEYPEVFEDLIITGSHSILVDEFKNDEREKTTQILTKIFVTDNKYRLPACVDERSKPYEKEQKTNIYHIALENENYYGNYGIYANGLLVETCSKRYLKEYSNMTFL</sequence>
<dbReference type="Pfam" id="PF03382">
    <property type="entry name" value="DUF285"/>
    <property type="match status" value="5"/>
</dbReference>
<evidence type="ECO:0000259" key="1">
    <source>
        <dbReference type="Pfam" id="PF13403"/>
    </source>
</evidence>
<dbReference type="InterPro" id="IPR011889">
    <property type="entry name" value="Liste_lipo_26"/>
</dbReference>
<organism evidence="2">
    <name type="scientific">viral metagenome</name>
    <dbReference type="NCBI Taxonomy" id="1070528"/>
    <lineage>
        <taxon>unclassified sequences</taxon>
        <taxon>metagenomes</taxon>
        <taxon>organismal metagenomes</taxon>
    </lineage>
</organism>
<reference evidence="2" key="1">
    <citation type="journal article" date="2020" name="Nature">
        <title>Giant virus diversity and host interactions through global metagenomics.</title>
        <authorList>
            <person name="Schulz F."/>
            <person name="Roux S."/>
            <person name="Paez-Espino D."/>
            <person name="Jungbluth S."/>
            <person name="Walsh D.A."/>
            <person name="Denef V.J."/>
            <person name="McMahon K.D."/>
            <person name="Konstantinidis K.T."/>
            <person name="Eloe-Fadrosh E.A."/>
            <person name="Kyrpides N.C."/>
            <person name="Woyke T."/>
        </authorList>
    </citation>
    <scope>NUCLEOTIDE SEQUENCE</scope>
    <source>
        <strain evidence="2">GVMAG-M-3300023179-116</strain>
    </source>
</reference>
<evidence type="ECO:0000313" key="2">
    <source>
        <dbReference type="EMBL" id="QHT23383.1"/>
    </source>
</evidence>
<dbReference type="NCBIfam" id="TIGR02167">
    <property type="entry name" value="Liste_lipo_26"/>
    <property type="match status" value="10"/>
</dbReference>
<dbReference type="SUPFAM" id="SSF51294">
    <property type="entry name" value="Hedgehog/intein (Hint) domain"/>
    <property type="match status" value="1"/>
</dbReference>
<feature type="domain" description="Hedgehog/Intein (Hint)" evidence="1">
    <location>
        <begin position="760"/>
        <end position="846"/>
    </location>
</feature>
<dbReference type="Pfam" id="PF13403">
    <property type="entry name" value="Hint_2"/>
    <property type="match status" value="1"/>
</dbReference>
<protein>
    <recommendedName>
        <fullName evidence="1">Hedgehog/Intein (Hint) domain-containing protein</fullName>
    </recommendedName>
</protein>